<evidence type="ECO:0000259" key="7">
    <source>
        <dbReference type="Pfam" id="PF03016"/>
    </source>
</evidence>
<gene>
    <name evidence="8" type="ORF">HS088_TW23G00928</name>
</gene>
<comment type="caution">
    <text evidence="8">The sequence shown here is derived from an EMBL/GenBank/DDBJ whole genome shotgun (WGS) entry which is preliminary data.</text>
</comment>
<keyword evidence="3" id="KW-0328">Glycosyltransferase</keyword>
<keyword evidence="6" id="KW-0812">Transmembrane</keyword>
<evidence type="ECO:0000256" key="2">
    <source>
        <dbReference type="ARBA" id="ARBA00010271"/>
    </source>
</evidence>
<dbReference type="EMBL" id="JAAARO010000023">
    <property type="protein sequence ID" value="KAF5726187.1"/>
    <property type="molecule type" value="Genomic_DNA"/>
</dbReference>
<dbReference type="InterPro" id="IPR040911">
    <property type="entry name" value="Exostosin_GT47"/>
</dbReference>
<dbReference type="InterPro" id="IPR004263">
    <property type="entry name" value="Exostosin"/>
</dbReference>
<feature type="transmembrane region" description="Helical" evidence="6">
    <location>
        <begin position="16"/>
        <end position="33"/>
    </location>
</feature>
<keyword evidence="4" id="KW-0735">Signal-anchor</keyword>
<organism evidence="8 9">
    <name type="scientific">Tripterygium wilfordii</name>
    <name type="common">Thunder God vine</name>
    <dbReference type="NCBI Taxonomy" id="458696"/>
    <lineage>
        <taxon>Eukaryota</taxon>
        <taxon>Viridiplantae</taxon>
        <taxon>Streptophyta</taxon>
        <taxon>Embryophyta</taxon>
        <taxon>Tracheophyta</taxon>
        <taxon>Spermatophyta</taxon>
        <taxon>Magnoliopsida</taxon>
        <taxon>eudicotyledons</taxon>
        <taxon>Gunneridae</taxon>
        <taxon>Pentapetalae</taxon>
        <taxon>rosids</taxon>
        <taxon>fabids</taxon>
        <taxon>Celastrales</taxon>
        <taxon>Celastraceae</taxon>
        <taxon>Tripterygium</taxon>
    </lineage>
</organism>
<dbReference type="Proteomes" id="UP000593562">
    <property type="component" value="Unassembled WGS sequence"/>
</dbReference>
<dbReference type="PANTHER" id="PTHR11062:SF236">
    <property type="entry name" value="GLYCOSYLTRANSFERASE PLANT-LIKE PROTEIN"/>
    <property type="match status" value="1"/>
</dbReference>
<keyword evidence="6" id="KW-0472">Membrane</keyword>
<feature type="domain" description="Exostosin GT47" evidence="7">
    <location>
        <begin position="317"/>
        <end position="596"/>
    </location>
</feature>
<dbReference type="OrthoDB" id="1924787at2759"/>
<keyword evidence="8" id="KW-0808">Transferase</keyword>
<evidence type="ECO:0000256" key="5">
    <source>
        <dbReference type="ARBA" id="ARBA00023034"/>
    </source>
</evidence>
<name>A0A7J7BX39_TRIWF</name>
<evidence type="ECO:0000256" key="3">
    <source>
        <dbReference type="ARBA" id="ARBA00022676"/>
    </source>
</evidence>
<comment type="subcellular location">
    <subcellularLocation>
        <location evidence="1">Golgi apparatus membrane</location>
        <topology evidence="1">Single-pass type II membrane protein</topology>
    </subcellularLocation>
</comment>
<dbReference type="PANTHER" id="PTHR11062">
    <property type="entry name" value="EXOSTOSIN HEPARAN SULFATE GLYCOSYLTRANSFERASE -RELATED"/>
    <property type="match status" value="1"/>
</dbReference>
<proteinExistence type="inferred from homology"/>
<keyword evidence="6" id="KW-1133">Transmembrane helix</keyword>
<evidence type="ECO:0000256" key="4">
    <source>
        <dbReference type="ARBA" id="ARBA00022968"/>
    </source>
</evidence>
<dbReference type="Pfam" id="PF03016">
    <property type="entry name" value="Exostosin_GT47"/>
    <property type="match status" value="1"/>
</dbReference>
<comment type="similarity">
    <text evidence="2">Belongs to the glycosyltransferase 47 family.</text>
</comment>
<protein>
    <submittedName>
        <fullName evidence="8">Glycosyltransferase</fullName>
    </submittedName>
</protein>
<dbReference type="GO" id="GO:0000139">
    <property type="term" value="C:Golgi membrane"/>
    <property type="evidence" value="ECO:0007669"/>
    <property type="project" value="UniProtKB-SubCell"/>
</dbReference>
<dbReference type="InParanoid" id="A0A7J7BX39"/>
<sequence>MDQEFRLLGSSGTRRLLLIIGTILALVVVVQYFEFPYGIDVSSLFSVGNVRGFSSSSEELGNKTIDNVVEASNTKKEATQGGQLQESKLDYASKSNKNLNSSFVYNVSAVPQEDIEAEKNKTLGIAAKDDNSSIGSFGVDVTSTLGGNGSLNIGLTDVPPIASPARDSSSDKGFTSDTILGSAVIPRSSDTLSVGKDAADKLNMGEKPELFLSNYSTSGKVSSMTGVPLGQENKPKTLKGAGPPSIVFPISEMNHMLLQSHASSKSVTSQWPSKVDKEILSARSQIENAPHKKKSDGIYAPVYRNATMFKRSYELMEKMLKVYIYGDGEKPIFHDPILKGIYASEGWFMMLMEANKRFVTKETEKAHLFYFPFSSRKLELTLYNRKSYRRDKLIEYMKVYVDMIAAKYPFWNRTGGADHFLAACHDWAPAETRGQLLNCIRVLCNSDIEVGFRIGQDVSLPETYVRWAQNPLNHLGGNPPSQRPILAFFAGNLHGYVRPILLEYWKNDTDMKIFGPMPHVKGNTNYIEHMKTSKYCICARGYEVNSPRVVEAIFYDCVPVIISDNYVPPLFEVLNWESFAVFVLEKDIPNLKNVLLSISEEMYLEMHKRVKKVQKHFLWHVEPVKYDLFHMILHSVWYNRVFRI</sequence>
<keyword evidence="5" id="KW-0333">Golgi apparatus</keyword>
<keyword evidence="9" id="KW-1185">Reference proteome</keyword>
<evidence type="ECO:0000313" key="9">
    <source>
        <dbReference type="Proteomes" id="UP000593562"/>
    </source>
</evidence>
<reference evidence="8 9" key="1">
    <citation type="journal article" date="2020" name="Nat. Commun.">
        <title>Genome of Tripterygium wilfordii and identification of cytochrome P450 involved in triptolide biosynthesis.</title>
        <authorList>
            <person name="Tu L."/>
            <person name="Su P."/>
            <person name="Zhang Z."/>
            <person name="Gao L."/>
            <person name="Wang J."/>
            <person name="Hu T."/>
            <person name="Zhou J."/>
            <person name="Zhang Y."/>
            <person name="Zhao Y."/>
            <person name="Liu Y."/>
            <person name="Song Y."/>
            <person name="Tong Y."/>
            <person name="Lu Y."/>
            <person name="Yang J."/>
            <person name="Xu C."/>
            <person name="Jia M."/>
            <person name="Peters R.J."/>
            <person name="Huang L."/>
            <person name="Gao W."/>
        </authorList>
    </citation>
    <scope>NUCLEOTIDE SEQUENCE [LARGE SCALE GENOMIC DNA]</scope>
    <source>
        <strain evidence="9">cv. XIE 37</strain>
        <tissue evidence="8">Leaf</tissue>
    </source>
</reference>
<evidence type="ECO:0000256" key="1">
    <source>
        <dbReference type="ARBA" id="ARBA00004323"/>
    </source>
</evidence>
<dbReference type="GO" id="GO:0016757">
    <property type="term" value="F:glycosyltransferase activity"/>
    <property type="evidence" value="ECO:0007669"/>
    <property type="project" value="UniProtKB-KW"/>
</dbReference>
<evidence type="ECO:0000256" key="6">
    <source>
        <dbReference type="SAM" id="Phobius"/>
    </source>
</evidence>
<accession>A0A7J7BX39</accession>
<dbReference type="AlphaFoldDB" id="A0A7J7BX39"/>
<evidence type="ECO:0000313" key="8">
    <source>
        <dbReference type="EMBL" id="KAF5726187.1"/>
    </source>
</evidence>